<name>A0ABY6KRL4_9ARAC</name>
<dbReference type="PANTHER" id="PTHR37984">
    <property type="entry name" value="PROTEIN CBG26694"/>
    <property type="match status" value="1"/>
</dbReference>
<keyword evidence="9" id="KW-1185">Reference proteome</keyword>
<evidence type="ECO:0000256" key="5">
    <source>
        <dbReference type="ARBA" id="ARBA00022801"/>
    </source>
</evidence>
<reference evidence="8 9" key="1">
    <citation type="submission" date="2022-01" db="EMBL/GenBank/DDBJ databases">
        <title>A chromosomal length assembly of Cordylochernes scorpioides.</title>
        <authorList>
            <person name="Zeh D."/>
            <person name="Zeh J."/>
        </authorList>
    </citation>
    <scope>NUCLEOTIDE SEQUENCE [LARGE SCALE GENOMIC DNA]</scope>
    <source>
        <strain evidence="8">IN4F17</strain>
        <tissue evidence="8">Whole Body</tissue>
    </source>
</reference>
<dbReference type="EMBL" id="CP092870">
    <property type="protein sequence ID" value="UYV71303.1"/>
    <property type="molecule type" value="Genomic_DNA"/>
</dbReference>
<dbReference type="PANTHER" id="PTHR37984:SF5">
    <property type="entry name" value="PROTEIN NYNRIN-LIKE"/>
    <property type="match status" value="1"/>
</dbReference>
<keyword evidence="5" id="KW-0378">Hydrolase</keyword>
<gene>
    <name evidence="8" type="ORF">LAZ67_8002562</name>
</gene>
<dbReference type="InterPro" id="IPR041373">
    <property type="entry name" value="RT_RNaseH"/>
</dbReference>
<evidence type="ECO:0000256" key="3">
    <source>
        <dbReference type="ARBA" id="ARBA00022722"/>
    </source>
</evidence>
<keyword evidence="6" id="KW-0695">RNA-directed DNA polymerase</keyword>
<accession>A0ABY6KRL4</accession>
<evidence type="ECO:0000256" key="4">
    <source>
        <dbReference type="ARBA" id="ARBA00022759"/>
    </source>
</evidence>
<evidence type="ECO:0000313" key="9">
    <source>
        <dbReference type="Proteomes" id="UP001235939"/>
    </source>
</evidence>
<sequence length="145" mass="16399">MADINPEQDIHTAPQLAGIVIRVHGPICSMDKTREPVWSISKFRPYLFGRPFTVVTDHHSLCWLVGQKDPSGRLARWALKLQEFDVTVIYKSGRKHKDADCLSRSPLENDQPSAVMSLTNVDIEQTKDPDLAKIIDNLNSGYTRK</sequence>
<dbReference type="SUPFAM" id="SSF56672">
    <property type="entry name" value="DNA/RNA polymerases"/>
    <property type="match status" value="1"/>
</dbReference>
<evidence type="ECO:0000313" key="8">
    <source>
        <dbReference type="EMBL" id="UYV71303.1"/>
    </source>
</evidence>
<keyword evidence="1" id="KW-0808">Transferase</keyword>
<evidence type="ECO:0000256" key="1">
    <source>
        <dbReference type="ARBA" id="ARBA00022679"/>
    </source>
</evidence>
<keyword evidence="3" id="KW-0540">Nuclease</keyword>
<evidence type="ECO:0000259" key="7">
    <source>
        <dbReference type="Pfam" id="PF17917"/>
    </source>
</evidence>
<proteinExistence type="predicted"/>
<organism evidence="8 9">
    <name type="scientific">Cordylochernes scorpioides</name>
    <dbReference type="NCBI Taxonomy" id="51811"/>
    <lineage>
        <taxon>Eukaryota</taxon>
        <taxon>Metazoa</taxon>
        <taxon>Ecdysozoa</taxon>
        <taxon>Arthropoda</taxon>
        <taxon>Chelicerata</taxon>
        <taxon>Arachnida</taxon>
        <taxon>Pseudoscorpiones</taxon>
        <taxon>Cheliferoidea</taxon>
        <taxon>Chernetidae</taxon>
        <taxon>Cordylochernes</taxon>
    </lineage>
</organism>
<feature type="domain" description="Reverse transcriptase RNase H-like" evidence="7">
    <location>
        <begin position="37"/>
        <end position="84"/>
    </location>
</feature>
<dbReference type="InterPro" id="IPR043502">
    <property type="entry name" value="DNA/RNA_pol_sf"/>
</dbReference>
<dbReference type="CDD" id="cd09274">
    <property type="entry name" value="RNase_HI_RT_Ty3"/>
    <property type="match status" value="1"/>
</dbReference>
<evidence type="ECO:0000256" key="2">
    <source>
        <dbReference type="ARBA" id="ARBA00022695"/>
    </source>
</evidence>
<dbReference type="Proteomes" id="UP001235939">
    <property type="component" value="Chromosome 08"/>
</dbReference>
<evidence type="ECO:0000256" key="6">
    <source>
        <dbReference type="ARBA" id="ARBA00022918"/>
    </source>
</evidence>
<dbReference type="InterPro" id="IPR050951">
    <property type="entry name" value="Retrovirus_Pol_polyprotein"/>
</dbReference>
<protein>
    <submittedName>
        <fullName evidence="8">K02A2.6-like</fullName>
    </submittedName>
</protein>
<keyword evidence="2" id="KW-0548">Nucleotidyltransferase</keyword>
<dbReference type="Pfam" id="PF17917">
    <property type="entry name" value="RT_RNaseH"/>
    <property type="match status" value="1"/>
</dbReference>
<keyword evidence="4" id="KW-0255">Endonuclease</keyword>